<keyword evidence="2" id="KW-1185">Reference proteome</keyword>
<sequence>MGRTRFNITIISNSTRLLNEYHNPESIDACITYDKQKMNVLSWGDEDFDENDVHIDKFKDRLYQVFKKGKDNWNQDDLFLLKAVSDFMRLLMKELIEEVVNRIKDVEELHHIFIIPSEWEEEMREVLLRPLFVQAGLISKDNHKDRLLFCSELECICYNIKVPKDDRFYLKRGKNTIICRLSPMEKNEILIKLDLVSTVNSLFDFTDAMIYPKVVRSNSLSLTIGNITDGIRAFIETEVPFDIQEEIIEMIMDITDSEGFSNIFGKDKPAILTMPLIDDTSEWELDKRQEVFMGSICLYNICAKIGETLFNNVKELLSNDQVKKYYILTLYDKYSSYEYLNRKLLIWSDRNNHFEEFKYEDISSGACSYVADAIRNSNINCKPRIFPKQNPTSSLSLFLESKPEAIMNIDITVKSTLLSFSLLDENGFVKEIWDHDYFLTDKTQGKKLLPLIQQSLELKFPLKSFFIVARFYEDYVQLTLNQVVTEFSLDDDQEVIIINDKIIHIPNIYDSLCLNMWNNIMEDNSLIQLCDTHIEYNDNDLLETFTLENHAEFTNNFKQYISENNLSQPTNDEFIVQLSVSCNCKVCLTVDDIIEVSFRPVLQDITSLLFVSLINKKFFGKYWNIQYVFQLIHFNYNAQLQDVVIKMLKEITEDTMAEQGVDTPHYVIPKILDQRMQPVLQQRTFLYKEFQVGALNHVYSDNYGVRFYKTNGDTHLTYKSNWSDTKTFSIDKEKGLLLFKKGDKIGDFPTNRVYYLNLKDQPDGNGLHMQYYKLKNLDGLKPDGIISLEDISEKIDGPCLYSSREKIKAGQDISVMVSIVYEADVSSLSVTANLTGKELNNYSVQEHAQPMTLDRF</sequence>
<name>A0A8H7VUS8_9FUNG</name>
<dbReference type="EMBL" id="JAEPRE010000066">
    <property type="protein sequence ID" value="KAG2233915.1"/>
    <property type="molecule type" value="Genomic_DNA"/>
</dbReference>
<accession>A0A8H7VUS8</accession>
<evidence type="ECO:0000313" key="2">
    <source>
        <dbReference type="Proteomes" id="UP000613177"/>
    </source>
</evidence>
<dbReference type="Proteomes" id="UP000613177">
    <property type="component" value="Unassembled WGS sequence"/>
</dbReference>
<evidence type="ECO:0000313" key="1">
    <source>
        <dbReference type="EMBL" id="KAG2233915.1"/>
    </source>
</evidence>
<organism evidence="1 2">
    <name type="scientific">Thamnidium elegans</name>
    <dbReference type="NCBI Taxonomy" id="101142"/>
    <lineage>
        <taxon>Eukaryota</taxon>
        <taxon>Fungi</taxon>
        <taxon>Fungi incertae sedis</taxon>
        <taxon>Mucoromycota</taxon>
        <taxon>Mucoromycotina</taxon>
        <taxon>Mucoromycetes</taxon>
        <taxon>Mucorales</taxon>
        <taxon>Mucorineae</taxon>
        <taxon>Mucoraceae</taxon>
        <taxon>Thamnidium</taxon>
    </lineage>
</organism>
<proteinExistence type="predicted"/>
<gene>
    <name evidence="1" type="ORF">INT48_004403</name>
</gene>
<protein>
    <submittedName>
        <fullName evidence="1">Uncharacterized protein</fullName>
    </submittedName>
</protein>
<dbReference type="AlphaFoldDB" id="A0A8H7VUS8"/>
<reference evidence="1" key="1">
    <citation type="submission" date="2021-01" db="EMBL/GenBank/DDBJ databases">
        <title>Metabolic potential, ecology and presence of endohyphal bacteria is reflected in genomic diversity of Mucoromycotina.</title>
        <authorList>
            <person name="Muszewska A."/>
            <person name="Okrasinska A."/>
            <person name="Steczkiewicz K."/>
            <person name="Drgas O."/>
            <person name="Orlowska M."/>
            <person name="Perlinska-Lenart U."/>
            <person name="Aleksandrzak-Piekarczyk T."/>
            <person name="Szatraj K."/>
            <person name="Zielenkiewicz U."/>
            <person name="Pilsyk S."/>
            <person name="Malc E."/>
            <person name="Mieczkowski P."/>
            <person name="Kruszewska J.S."/>
            <person name="Biernat P."/>
            <person name="Pawlowska J."/>
        </authorList>
    </citation>
    <scope>NUCLEOTIDE SEQUENCE</scope>
    <source>
        <strain evidence="1">WA0000018081</strain>
    </source>
</reference>
<comment type="caution">
    <text evidence="1">The sequence shown here is derived from an EMBL/GenBank/DDBJ whole genome shotgun (WGS) entry which is preliminary data.</text>
</comment>